<comment type="subcellular location">
    <subcellularLocation>
        <location evidence="1">Cell membrane</location>
        <topology evidence="1">Multi-pass membrane protein</topology>
    </subcellularLocation>
</comment>
<keyword evidence="5 6" id="KW-0472">Membrane</keyword>
<reference evidence="10" key="1">
    <citation type="submission" date="2014-09" db="EMBL/GenBank/DDBJ databases">
        <authorList>
            <person name="Gomez-Valero L."/>
        </authorList>
    </citation>
    <scope>NUCLEOTIDE SEQUENCE [LARGE SCALE GENOMIC DNA]</scope>
    <source>
        <strain evidence="10">ATCC33218</strain>
    </source>
</reference>
<reference evidence="9 11" key="3">
    <citation type="submission" date="2016-10" db="EMBL/GenBank/DDBJ databases">
        <authorList>
            <person name="Varghese N."/>
            <person name="Submissions S."/>
        </authorList>
    </citation>
    <scope>NUCLEOTIDE SEQUENCE [LARGE SCALE GENOMIC DNA]</scope>
    <source>
        <strain evidence="9 11">ATCC 33218</strain>
    </source>
</reference>
<dbReference type="InterPro" id="IPR003856">
    <property type="entry name" value="LPS_length_determ_N"/>
</dbReference>
<dbReference type="PATRIC" id="fig|451.8.peg.1236"/>
<dbReference type="PANTHER" id="PTHR32309">
    <property type="entry name" value="TYROSINE-PROTEIN KINASE"/>
    <property type="match status" value="1"/>
</dbReference>
<evidence type="ECO:0000256" key="5">
    <source>
        <dbReference type="ARBA" id="ARBA00023136"/>
    </source>
</evidence>
<keyword evidence="2" id="KW-1003">Cell membrane</keyword>
<evidence type="ECO:0000313" key="10">
    <source>
        <dbReference type="Proteomes" id="UP000032414"/>
    </source>
</evidence>
<keyword evidence="11" id="KW-1185">Reference proteome</keyword>
<dbReference type="EMBL" id="LN614830">
    <property type="protein sequence ID" value="CEG61414.1"/>
    <property type="molecule type" value="Genomic_DNA"/>
</dbReference>
<keyword evidence="3 6" id="KW-0812">Transmembrane</keyword>
<dbReference type="InterPro" id="IPR050445">
    <property type="entry name" value="Bact_polysacc_biosynth/exp"/>
</dbReference>
<feature type="domain" description="Polysaccharide chain length determinant N-terminal" evidence="7">
    <location>
        <begin position="12"/>
        <end position="83"/>
    </location>
</feature>
<evidence type="ECO:0000313" key="9">
    <source>
        <dbReference type="EMBL" id="SCY40362.1"/>
    </source>
</evidence>
<reference evidence="8" key="2">
    <citation type="submission" date="2014-09" db="EMBL/GenBank/DDBJ databases">
        <authorList>
            <person name="GOMEZ-VALERO Laura"/>
        </authorList>
    </citation>
    <scope>NUCLEOTIDE SEQUENCE</scope>
    <source>
        <strain evidence="8">ATCC33218</strain>
    </source>
</reference>
<evidence type="ECO:0000313" key="8">
    <source>
        <dbReference type="EMBL" id="CEG61414.1"/>
    </source>
</evidence>
<feature type="transmembrane region" description="Helical" evidence="6">
    <location>
        <begin position="27"/>
        <end position="46"/>
    </location>
</feature>
<dbReference type="RefSeq" id="WP_045099658.1">
    <property type="nucleotide sequence ID" value="NZ_CP020614.1"/>
</dbReference>
<dbReference type="SUPFAM" id="SSF160355">
    <property type="entry name" value="Bacterial polysaccharide co-polymerase-like"/>
    <property type="match status" value="1"/>
</dbReference>
<feature type="transmembrane region" description="Helical" evidence="6">
    <location>
        <begin position="324"/>
        <end position="342"/>
    </location>
</feature>
<dbReference type="EMBL" id="FMVN01000007">
    <property type="protein sequence ID" value="SCY40362.1"/>
    <property type="molecule type" value="Genomic_DNA"/>
</dbReference>
<dbReference type="OrthoDB" id="8113255at2"/>
<evidence type="ECO:0000256" key="3">
    <source>
        <dbReference type="ARBA" id="ARBA00022692"/>
    </source>
</evidence>
<evidence type="ECO:0000313" key="11">
    <source>
        <dbReference type="Proteomes" id="UP000182998"/>
    </source>
</evidence>
<gene>
    <name evidence="8" type="ORF">LMI_2135</name>
    <name evidence="9" type="ORF">SAMN02982997_01622</name>
</gene>
<dbReference type="AlphaFoldDB" id="A0A098GG06"/>
<dbReference type="STRING" id="451.B6N58_05420"/>
<dbReference type="GO" id="GO:0004713">
    <property type="term" value="F:protein tyrosine kinase activity"/>
    <property type="evidence" value="ECO:0007669"/>
    <property type="project" value="TreeGrafter"/>
</dbReference>
<protein>
    <submittedName>
        <fullName evidence="9">Chain length determinant protein (Polysaccharide antigen chain regulator)</fullName>
    </submittedName>
    <submittedName>
        <fullName evidence="8">Putative Wzz</fullName>
    </submittedName>
</protein>
<accession>A0A098GG06</accession>
<dbReference type="HOGENOM" id="CLU_060925_1_0_6"/>
<dbReference type="GO" id="GO:0005886">
    <property type="term" value="C:plasma membrane"/>
    <property type="evidence" value="ECO:0007669"/>
    <property type="project" value="UniProtKB-SubCell"/>
</dbReference>
<evidence type="ECO:0000256" key="1">
    <source>
        <dbReference type="ARBA" id="ARBA00004651"/>
    </source>
</evidence>
<evidence type="ECO:0000256" key="6">
    <source>
        <dbReference type="SAM" id="Phobius"/>
    </source>
</evidence>
<dbReference type="Proteomes" id="UP000032414">
    <property type="component" value="Chromosome I"/>
</dbReference>
<name>A0A098GG06_LEGMI</name>
<sequence length="355" mass="39893">MQQLKEASIHHEMNLIDFLHTLWKQKVLILLSTAFCLFLGLAYLLMSNPIYEAATIISPPSQGDIATLNQGRSLAKNSLLKPYQVKEVYAIFTKALQAESTKRLFFNTVFLPSWKEKDTANLYSVFSNSLIIKEIKPISSVFDSPPSTYIVAMRGVSPEQDAKWLTKYIDLAKQKALEEVMTDDKRQRTSVLRNLRDRIDSIREVANAQRLDRIQQLKEAIKVAHAIGVKGGNVPTGIITDAEVMNNPSMMYLRGSVALQAELNNIENRGSSDAFAPKELKLRETQSRFDFYKKVTINSSNVLMFKQDGEVMKPESPIAPRKKLVLLLSLCAGLILGIMGALTRKAFLLIFKHGS</sequence>
<dbReference type="Gene3D" id="3.30.1890.10">
    <property type="entry name" value="FepE-like"/>
    <property type="match status" value="1"/>
</dbReference>
<evidence type="ECO:0000259" key="7">
    <source>
        <dbReference type="Pfam" id="PF02706"/>
    </source>
</evidence>
<dbReference type="Proteomes" id="UP000182998">
    <property type="component" value="Unassembled WGS sequence"/>
</dbReference>
<dbReference type="KEGG" id="tmc:LMI_2135"/>
<organism evidence="8 10">
    <name type="scientific">Legionella micdadei</name>
    <name type="common">Tatlockia micdadei</name>
    <dbReference type="NCBI Taxonomy" id="451"/>
    <lineage>
        <taxon>Bacteria</taxon>
        <taxon>Pseudomonadati</taxon>
        <taxon>Pseudomonadota</taxon>
        <taxon>Gammaproteobacteria</taxon>
        <taxon>Legionellales</taxon>
        <taxon>Legionellaceae</taxon>
        <taxon>Legionella</taxon>
    </lineage>
</organism>
<proteinExistence type="predicted"/>
<dbReference type="PANTHER" id="PTHR32309:SF13">
    <property type="entry name" value="FERRIC ENTEROBACTIN TRANSPORT PROTEIN FEPE"/>
    <property type="match status" value="1"/>
</dbReference>
<evidence type="ECO:0000256" key="2">
    <source>
        <dbReference type="ARBA" id="ARBA00022475"/>
    </source>
</evidence>
<dbReference type="Pfam" id="PF02706">
    <property type="entry name" value="Wzz"/>
    <property type="match status" value="1"/>
</dbReference>
<evidence type="ECO:0000256" key="4">
    <source>
        <dbReference type="ARBA" id="ARBA00022989"/>
    </source>
</evidence>
<keyword evidence="4 6" id="KW-1133">Transmembrane helix</keyword>